<feature type="transmembrane region" description="Helical" evidence="6">
    <location>
        <begin position="74"/>
        <end position="93"/>
    </location>
</feature>
<feature type="transmembrane region" description="Helical" evidence="6">
    <location>
        <begin position="40"/>
        <end position="62"/>
    </location>
</feature>
<keyword evidence="2" id="KW-1003">Cell membrane</keyword>
<feature type="transmembrane region" description="Helical" evidence="6">
    <location>
        <begin position="150"/>
        <end position="172"/>
    </location>
</feature>
<keyword evidence="5 6" id="KW-0472">Membrane</keyword>
<organism evidence="7 8">
    <name type="scientific">Flavobacterium magnesitis</name>
    <dbReference type="NCBI Taxonomy" id="3138077"/>
    <lineage>
        <taxon>Bacteria</taxon>
        <taxon>Pseudomonadati</taxon>
        <taxon>Bacteroidota</taxon>
        <taxon>Flavobacteriia</taxon>
        <taxon>Flavobacteriales</taxon>
        <taxon>Flavobacteriaceae</taxon>
        <taxon>Flavobacterium</taxon>
    </lineage>
</organism>
<keyword evidence="3 6" id="KW-0812">Transmembrane</keyword>
<comment type="subcellular location">
    <subcellularLocation>
        <location evidence="1">Cell membrane</location>
        <topology evidence="1">Multi-pass membrane protein</topology>
    </subcellularLocation>
</comment>
<evidence type="ECO:0000313" key="8">
    <source>
        <dbReference type="Proteomes" id="UP001574170"/>
    </source>
</evidence>
<protein>
    <submittedName>
        <fullName evidence="7">LysE family transporter</fullName>
    </submittedName>
</protein>
<dbReference type="InterPro" id="IPR001123">
    <property type="entry name" value="LeuE-type"/>
</dbReference>
<evidence type="ECO:0000256" key="1">
    <source>
        <dbReference type="ARBA" id="ARBA00004651"/>
    </source>
</evidence>
<gene>
    <name evidence="7" type="ORF">AAGV33_00570</name>
</gene>
<evidence type="ECO:0000313" key="7">
    <source>
        <dbReference type="EMBL" id="MFA9192880.1"/>
    </source>
</evidence>
<feature type="transmembrane region" description="Helical" evidence="6">
    <location>
        <begin position="113"/>
        <end position="138"/>
    </location>
</feature>
<proteinExistence type="predicted"/>
<dbReference type="RefSeq" id="WP_373389958.1">
    <property type="nucleotide sequence ID" value="NZ_JBCFQJ010000001.1"/>
</dbReference>
<evidence type="ECO:0000256" key="2">
    <source>
        <dbReference type="ARBA" id="ARBA00022475"/>
    </source>
</evidence>
<evidence type="ECO:0000256" key="5">
    <source>
        <dbReference type="ARBA" id="ARBA00023136"/>
    </source>
</evidence>
<keyword evidence="4 6" id="KW-1133">Transmembrane helix</keyword>
<evidence type="ECO:0000256" key="3">
    <source>
        <dbReference type="ARBA" id="ARBA00022692"/>
    </source>
</evidence>
<dbReference type="Proteomes" id="UP001574170">
    <property type="component" value="Unassembled WGS sequence"/>
</dbReference>
<name>A0ABV4TFI1_9FLAO</name>
<feature type="transmembrane region" description="Helical" evidence="6">
    <location>
        <begin position="184"/>
        <end position="202"/>
    </location>
</feature>
<keyword evidence="8" id="KW-1185">Reference proteome</keyword>
<evidence type="ECO:0000256" key="4">
    <source>
        <dbReference type="ARBA" id="ARBA00022989"/>
    </source>
</evidence>
<accession>A0ABV4TFI1</accession>
<comment type="caution">
    <text evidence="7">The sequence shown here is derived from an EMBL/GenBank/DDBJ whole genome shotgun (WGS) entry which is preliminary data.</text>
</comment>
<sequence>MKIMQAVLVGFLVSFLGSIPLGYLNIIGYEIFSKSGVNSLLMYLLGVVVVEAVVIYFTLIFADRLVNNKKLMKTIDVFGILFLLFLAYSFFAHSNQDTNHQSYLDQYLHYSPFLIGLFLSSINFLQLPFWTAWNVYLINEKYIDSSSIPYRFFYLAGTITGTFLGMITLVYFLNKMAQDVQSVFQYFIPIFIPVFFVILALLKSYKVIKKYAFVRVNNKN</sequence>
<dbReference type="Pfam" id="PF01810">
    <property type="entry name" value="LysE"/>
    <property type="match status" value="1"/>
</dbReference>
<evidence type="ECO:0000256" key="6">
    <source>
        <dbReference type="SAM" id="Phobius"/>
    </source>
</evidence>
<dbReference type="EMBL" id="JBCFQK010000001">
    <property type="protein sequence ID" value="MFA9192880.1"/>
    <property type="molecule type" value="Genomic_DNA"/>
</dbReference>
<reference evidence="7 8" key="1">
    <citation type="submission" date="2024-04" db="EMBL/GenBank/DDBJ databases">
        <title>New Clade of Flavobacterium.</title>
        <authorList>
            <person name="Matos L."/>
            <person name="Proenca D.N."/>
            <person name="Fransisco R.M."/>
            <person name="Chung A.P."/>
            <person name="Maccario L."/>
            <person name="Sorensen S.J."/>
            <person name="Morais P.V."/>
        </authorList>
    </citation>
    <scope>NUCLEOTIDE SEQUENCE [LARGE SCALE GENOMIC DNA]</scope>
    <source>
        <strain evidence="7 8">FBOR7N2.3</strain>
    </source>
</reference>